<dbReference type="NCBIfam" id="TIGR01140">
    <property type="entry name" value="L_thr_O3P_dcar"/>
    <property type="match status" value="1"/>
</dbReference>
<name>A0A0U5B0D0_9BACL</name>
<comment type="pathway">
    <text evidence="3">Cofactor biosynthesis; adenosylcobalamin biosynthesis.</text>
</comment>
<dbReference type="Proteomes" id="UP000217696">
    <property type="component" value="Chromosome"/>
</dbReference>
<comment type="cofactor">
    <cofactor evidence="1">
        <name>pyridoxal 5'-phosphate</name>
        <dbReference type="ChEBI" id="CHEBI:597326"/>
    </cofactor>
</comment>
<dbReference type="KEGG" id="asoc:CB4_00862"/>
<dbReference type="Gene3D" id="3.90.1150.10">
    <property type="entry name" value="Aspartate Aminotransferase, domain 1"/>
    <property type="match status" value="1"/>
</dbReference>
<gene>
    <name evidence="11" type="primary">cobD</name>
    <name evidence="11" type="ORF">CB4_00862</name>
</gene>
<dbReference type="RefSeq" id="WP_096463735.1">
    <property type="nucleotide sequence ID" value="NZ_AP017312.1"/>
</dbReference>
<organism evidence="11 12">
    <name type="scientific">Aneurinibacillus soli</name>
    <dbReference type="NCBI Taxonomy" id="1500254"/>
    <lineage>
        <taxon>Bacteria</taxon>
        <taxon>Bacillati</taxon>
        <taxon>Bacillota</taxon>
        <taxon>Bacilli</taxon>
        <taxon>Bacillales</taxon>
        <taxon>Paenibacillaceae</taxon>
        <taxon>Aneurinibacillus group</taxon>
        <taxon>Aneurinibacillus</taxon>
    </lineage>
</organism>
<dbReference type="EC" id="4.1.1.81" evidence="4"/>
<dbReference type="Gene3D" id="3.40.640.10">
    <property type="entry name" value="Type I PLP-dependent aspartate aminotransferase-like (Major domain)"/>
    <property type="match status" value="1"/>
</dbReference>
<evidence type="ECO:0000313" key="11">
    <source>
        <dbReference type="EMBL" id="BAU26719.1"/>
    </source>
</evidence>
<dbReference type="InterPro" id="IPR015422">
    <property type="entry name" value="PyrdxlP-dep_Trfase_small"/>
</dbReference>
<dbReference type="PANTHER" id="PTHR42885:SF1">
    <property type="entry name" value="THREONINE-PHOSPHATE DECARBOXYLASE"/>
    <property type="match status" value="1"/>
</dbReference>
<proteinExistence type="predicted"/>
<dbReference type="InterPro" id="IPR015421">
    <property type="entry name" value="PyrdxlP-dep_Trfase_major"/>
</dbReference>
<comment type="catalytic activity">
    <reaction evidence="9">
        <text>O-phospho-L-threonine + H(+) = (R)-1-aminopropan-2-yl phosphate + CO2</text>
        <dbReference type="Rhea" id="RHEA:11492"/>
        <dbReference type="ChEBI" id="CHEBI:15378"/>
        <dbReference type="ChEBI" id="CHEBI:16526"/>
        <dbReference type="ChEBI" id="CHEBI:58563"/>
        <dbReference type="ChEBI" id="CHEBI:58675"/>
        <dbReference type="EC" id="4.1.1.81"/>
    </reaction>
</comment>
<dbReference type="CDD" id="cd00609">
    <property type="entry name" value="AAT_like"/>
    <property type="match status" value="1"/>
</dbReference>
<comment type="function">
    <text evidence="2">Decarboxylates L-threonine-O-3-phosphate to yield (R)-1-amino-2-propanol O-2-phosphate, the precursor for the linkage between the nucleotide loop and the corrin ring in cobalamin.</text>
</comment>
<keyword evidence="7 11" id="KW-0456">Lyase</keyword>
<keyword evidence="12" id="KW-1185">Reference proteome</keyword>
<keyword evidence="6" id="KW-0663">Pyridoxal phosphate</keyword>
<dbReference type="InterPro" id="IPR004838">
    <property type="entry name" value="NHTrfase_class1_PyrdxlP-BS"/>
</dbReference>
<reference evidence="11 12" key="1">
    <citation type="submission" date="2015-12" db="EMBL/GenBank/DDBJ databases">
        <title>Genome sequence of Aneurinibacillus soli.</title>
        <authorList>
            <person name="Lee J.S."/>
            <person name="Lee K.C."/>
            <person name="Kim K.K."/>
            <person name="Lee B.W."/>
        </authorList>
    </citation>
    <scope>NUCLEOTIDE SEQUENCE [LARGE SCALE GENOMIC DNA]</scope>
    <source>
        <strain evidence="11 12">CB4</strain>
    </source>
</reference>
<evidence type="ECO:0000256" key="3">
    <source>
        <dbReference type="ARBA" id="ARBA00004953"/>
    </source>
</evidence>
<feature type="domain" description="Aminotransferase class I/classII large" evidence="10">
    <location>
        <begin position="27"/>
        <end position="357"/>
    </location>
</feature>
<accession>A0A0U5B0D0</accession>
<evidence type="ECO:0000313" key="12">
    <source>
        <dbReference type="Proteomes" id="UP000217696"/>
    </source>
</evidence>
<evidence type="ECO:0000259" key="10">
    <source>
        <dbReference type="Pfam" id="PF00155"/>
    </source>
</evidence>
<dbReference type="GO" id="GO:0009236">
    <property type="term" value="P:cobalamin biosynthetic process"/>
    <property type="evidence" value="ECO:0007669"/>
    <property type="project" value="UniProtKB-UniPathway"/>
</dbReference>
<dbReference type="SUPFAM" id="SSF53383">
    <property type="entry name" value="PLP-dependent transferases"/>
    <property type="match status" value="1"/>
</dbReference>
<evidence type="ECO:0000256" key="7">
    <source>
        <dbReference type="ARBA" id="ARBA00023239"/>
    </source>
</evidence>
<dbReference type="OrthoDB" id="9813612at2"/>
<dbReference type="InterPro" id="IPR005860">
    <property type="entry name" value="CobD"/>
</dbReference>
<protein>
    <recommendedName>
        <fullName evidence="4">threonine-phosphate decarboxylase</fullName>
        <ecNumber evidence="4">4.1.1.81</ecNumber>
    </recommendedName>
    <alternativeName>
        <fullName evidence="8">L-threonine-O-3-phosphate decarboxylase</fullName>
    </alternativeName>
</protein>
<sequence length="367" mass="40663">MAHIETFGHGGDLRTASAAFGVPEDQLLDFSANINPLGPPPDLMKRLVQDMGRLVHYPDPAHRGLIKGLAKKYGVSERMLAVGNGAAECMALVLLALAPRTVGVIYPSFVEYTQLARQFGARVVSCTGRAEDGFLPTLPELHMLIKQVDLVFIGHPNNPTGLMYDVQILRKLAAWADEFGTYVVIDEAFLDFLPESQQPTLIGELGRYPRVILIRSMTKFYAIPGLRLGFAVAAPALIRKLKGKQVPWSVNALALAAGEVCCEQNEYETATRLLVDTERAYLIGRIREWFGWRVWPGKANFLLIRLHKEMTADTMQLALGKRGIMIRSCAMYPGLTPHDIRIAVRLREENDRLLEAFGAVLVEGGQL</sequence>
<dbReference type="EMBL" id="AP017312">
    <property type="protein sequence ID" value="BAU26719.1"/>
    <property type="molecule type" value="Genomic_DNA"/>
</dbReference>
<evidence type="ECO:0000256" key="2">
    <source>
        <dbReference type="ARBA" id="ARBA00003444"/>
    </source>
</evidence>
<dbReference type="PANTHER" id="PTHR42885">
    <property type="entry name" value="HISTIDINOL-PHOSPHATE AMINOTRANSFERASE-RELATED"/>
    <property type="match status" value="1"/>
</dbReference>
<dbReference type="AlphaFoldDB" id="A0A0U5B0D0"/>
<evidence type="ECO:0000256" key="8">
    <source>
        <dbReference type="ARBA" id="ARBA00029996"/>
    </source>
</evidence>
<dbReference type="GO" id="GO:0030170">
    <property type="term" value="F:pyridoxal phosphate binding"/>
    <property type="evidence" value="ECO:0007669"/>
    <property type="project" value="InterPro"/>
</dbReference>
<dbReference type="InterPro" id="IPR004839">
    <property type="entry name" value="Aminotransferase_I/II_large"/>
</dbReference>
<dbReference type="GO" id="GO:0048472">
    <property type="term" value="F:threonine-phosphate decarboxylase activity"/>
    <property type="evidence" value="ECO:0007669"/>
    <property type="project" value="UniProtKB-EC"/>
</dbReference>
<dbReference type="UniPathway" id="UPA00148"/>
<dbReference type="Pfam" id="PF00155">
    <property type="entry name" value="Aminotran_1_2"/>
    <property type="match status" value="1"/>
</dbReference>
<evidence type="ECO:0000256" key="1">
    <source>
        <dbReference type="ARBA" id="ARBA00001933"/>
    </source>
</evidence>
<keyword evidence="5" id="KW-0169">Cobalamin biosynthesis</keyword>
<evidence type="ECO:0000256" key="6">
    <source>
        <dbReference type="ARBA" id="ARBA00022898"/>
    </source>
</evidence>
<evidence type="ECO:0000256" key="4">
    <source>
        <dbReference type="ARBA" id="ARBA00012285"/>
    </source>
</evidence>
<dbReference type="InterPro" id="IPR015424">
    <property type="entry name" value="PyrdxlP-dep_Trfase"/>
</dbReference>
<dbReference type="PROSITE" id="PS00105">
    <property type="entry name" value="AA_TRANSFER_CLASS_1"/>
    <property type="match status" value="1"/>
</dbReference>
<evidence type="ECO:0000256" key="9">
    <source>
        <dbReference type="ARBA" id="ARBA00048531"/>
    </source>
</evidence>
<evidence type="ECO:0000256" key="5">
    <source>
        <dbReference type="ARBA" id="ARBA00022573"/>
    </source>
</evidence>